<gene>
    <name evidence="2" type="ORF">AVEN_43479_1</name>
</gene>
<evidence type="ECO:0000256" key="1">
    <source>
        <dbReference type="SAM" id="Phobius"/>
    </source>
</evidence>
<dbReference type="AlphaFoldDB" id="A0A4Y2GVI5"/>
<name>A0A4Y2GVI5_ARAVE</name>
<evidence type="ECO:0000313" key="3">
    <source>
        <dbReference type="Proteomes" id="UP000499080"/>
    </source>
</evidence>
<dbReference type="EMBL" id="BGPR01001528">
    <property type="protein sequence ID" value="GBM56104.1"/>
    <property type="molecule type" value="Genomic_DNA"/>
</dbReference>
<feature type="transmembrane region" description="Helical" evidence="1">
    <location>
        <begin position="55"/>
        <end position="74"/>
    </location>
</feature>
<comment type="caution">
    <text evidence="2">The sequence shown here is derived from an EMBL/GenBank/DDBJ whole genome shotgun (WGS) entry which is preliminary data.</text>
</comment>
<protein>
    <submittedName>
        <fullName evidence="2">Uncharacterized protein</fullName>
    </submittedName>
</protein>
<sequence>MTLQDALISKLYCATDSCCISKILQEVTQASQMLNARSSCYTVCIKSVVQFLPNLLFSSMSLLILALATVIRTFEISDGHWIWKHQLNNMSHRRWISRFSDRVGTTILAP</sequence>
<proteinExistence type="predicted"/>
<keyword evidence="1" id="KW-0812">Transmembrane</keyword>
<keyword evidence="1" id="KW-0472">Membrane</keyword>
<evidence type="ECO:0000313" key="2">
    <source>
        <dbReference type="EMBL" id="GBM56104.1"/>
    </source>
</evidence>
<keyword evidence="1" id="KW-1133">Transmembrane helix</keyword>
<reference evidence="2 3" key="1">
    <citation type="journal article" date="2019" name="Sci. Rep.">
        <title>Orb-weaving spider Araneus ventricosus genome elucidates the spidroin gene catalogue.</title>
        <authorList>
            <person name="Kono N."/>
            <person name="Nakamura H."/>
            <person name="Ohtoshi R."/>
            <person name="Moran D.A.P."/>
            <person name="Shinohara A."/>
            <person name="Yoshida Y."/>
            <person name="Fujiwara M."/>
            <person name="Mori M."/>
            <person name="Tomita M."/>
            <person name="Arakawa K."/>
        </authorList>
    </citation>
    <scope>NUCLEOTIDE SEQUENCE [LARGE SCALE GENOMIC DNA]</scope>
</reference>
<dbReference type="Proteomes" id="UP000499080">
    <property type="component" value="Unassembled WGS sequence"/>
</dbReference>
<organism evidence="2 3">
    <name type="scientific">Araneus ventricosus</name>
    <name type="common">Orbweaver spider</name>
    <name type="synonym">Epeira ventricosa</name>
    <dbReference type="NCBI Taxonomy" id="182803"/>
    <lineage>
        <taxon>Eukaryota</taxon>
        <taxon>Metazoa</taxon>
        <taxon>Ecdysozoa</taxon>
        <taxon>Arthropoda</taxon>
        <taxon>Chelicerata</taxon>
        <taxon>Arachnida</taxon>
        <taxon>Araneae</taxon>
        <taxon>Araneomorphae</taxon>
        <taxon>Entelegynae</taxon>
        <taxon>Araneoidea</taxon>
        <taxon>Araneidae</taxon>
        <taxon>Araneus</taxon>
    </lineage>
</organism>
<accession>A0A4Y2GVI5</accession>
<keyword evidence="3" id="KW-1185">Reference proteome</keyword>